<dbReference type="EMBL" id="BNAY01000001">
    <property type="protein sequence ID" value="GHH07786.1"/>
    <property type="molecule type" value="Genomic_DNA"/>
</dbReference>
<evidence type="ECO:0000313" key="3">
    <source>
        <dbReference type="Proteomes" id="UP000635387"/>
    </source>
</evidence>
<gene>
    <name evidence="2" type="ORF">GCM10017790_14900</name>
</gene>
<name>A0ABQ3L9R1_9PSEU</name>
<dbReference type="SUPFAM" id="SSF55797">
    <property type="entry name" value="PR-1-like"/>
    <property type="match status" value="1"/>
</dbReference>
<feature type="domain" description="SCP" evidence="1">
    <location>
        <begin position="40"/>
        <end position="154"/>
    </location>
</feature>
<proteinExistence type="predicted"/>
<evidence type="ECO:0000313" key="2">
    <source>
        <dbReference type="EMBL" id="GHH07786.1"/>
    </source>
</evidence>
<dbReference type="CDD" id="cd05379">
    <property type="entry name" value="CAP_bacterial"/>
    <property type="match status" value="1"/>
</dbReference>
<sequence length="156" mass="17100">MDSVVRTSVREAAPSERDSPFASIVGSAAHQARHEDAVTRLVNVFRKKSGLPPFETDERLRTAARRHSKDMARRNFCAHVAPDGSTPADRMRAAGYPHPGGENVARGQVDPRTVVQAWLDSPGHRANLANPQFTTIGVGVYFLADAGPYWTQNFGY</sequence>
<evidence type="ECO:0000259" key="1">
    <source>
        <dbReference type="Pfam" id="PF00188"/>
    </source>
</evidence>
<reference evidence="3" key="1">
    <citation type="journal article" date="2019" name="Int. J. Syst. Evol. Microbiol.">
        <title>The Global Catalogue of Microorganisms (GCM) 10K type strain sequencing project: providing services to taxonomists for standard genome sequencing and annotation.</title>
        <authorList>
            <consortium name="The Broad Institute Genomics Platform"/>
            <consortium name="The Broad Institute Genome Sequencing Center for Infectious Disease"/>
            <person name="Wu L."/>
            <person name="Ma J."/>
        </authorList>
    </citation>
    <scope>NUCLEOTIDE SEQUENCE [LARGE SCALE GENOMIC DNA]</scope>
    <source>
        <strain evidence="3">CGMCC 4.7683</strain>
    </source>
</reference>
<dbReference type="Gene3D" id="3.40.33.10">
    <property type="entry name" value="CAP"/>
    <property type="match status" value="1"/>
</dbReference>
<dbReference type="PANTHER" id="PTHR31157">
    <property type="entry name" value="SCP DOMAIN-CONTAINING PROTEIN"/>
    <property type="match status" value="1"/>
</dbReference>
<accession>A0ABQ3L9R1</accession>
<keyword evidence="3" id="KW-1185">Reference proteome</keyword>
<organism evidence="2 3">
    <name type="scientific">Amycolatopsis oliviviridis</name>
    <dbReference type="NCBI Taxonomy" id="1471590"/>
    <lineage>
        <taxon>Bacteria</taxon>
        <taxon>Bacillati</taxon>
        <taxon>Actinomycetota</taxon>
        <taxon>Actinomycetes</taxon>
        <taxon>Pseudonocardiales</taxon>
        <taxon>Pseudonocardiaceae</taxon>
        <taxon>Amycolatopsis</taxon>
    </lineage>
</organism>
<dbReference type="PANTHER" id="PTHR31157:SF1">
    <property type="entry name" value="SCP DOMAIN-CONTAINING PROTEIN"/>
    <property type="match status" value="1"/>
</dbReference>
<protein>
    <recommendedName>
        <fullName evidence="1">SCP domain-containing protein</fullName>
    </recommendedName>
</protein>
<dbReference type="Pfam" id="PF00188">
    <property type="entry name" value="CAP"/>
    <property type="match status" value="1"/>
</dbReference>
<dbReference type="InterPro" id="IPR035940">
    <property type="entry name" value="CAP_sf"/>
</dbReference>
<dbReference type="Proteomes" id="UP000635387">
    <property type="component" value="Unassembled WGS sequence"/>
</dbReference>
<dbReference type="InterPro" id="IPR014044">
    <property type="entry name" value="CAP_dom"/>
</dbReference>
<comment type="caution">
    <text evidence="2">The sequence shown here is derived from an EMBL/GenBank/DDBJ whole genome shotgun (WGS) entry which is preliminary data.</text>
</comment>